<evidence type="ECO:0000256" key="3">
    <source>
        <dbReference type="ARBA" id="ARBA00022617"/>
    </source>
</evidence>
<feature type="non-terminal residue" evidence="8">
    <location>
        <position position="1"/>
    </location>
</feature>
<dbReference type="Pfam" id="PF00067">
    <property type="entry name" value="p450"/>
    <property type="match status" value="1"/>
</dbReference>
<keyword evidence="4" id="KW-0479">Metal-binding</keyword>
<accession>A0AA39C488</accession>
<keyword evidence="9" id="KW-1185">Reference proteome</keyword>
<dbReference type="EMBL" id="JAQQBR010002289">
    <property type="protein sequence ID" value="KAK0157130.1"/>
    <property type="molecule type" value="Genomic_DNA"/>
</dbReference>
<evidence type="ECO:0000256" key="1">
    <source>
        <dbReference type="ARBA" id="ARBA00001971"/>
    </source>
</evidence>
<keyword evidence="5" id="KW-0560">Oxidoreductase</keyword>
<dbReference type="Gene3D" id="1.10.630.10">
    <property type="entry name" value="Cytochrome P450"/>
    <property type="match status" value="1"/>
</dbReference>
<proteinExistence type="inferred from homology"/>
<dbReference type="InterPro" id="IPR050479">
    <property type="entry name" value="CYP11_CYP27_families"/>
</dbReference>
<dbReference type="AlphaFoldDB" id="A0AA39C488"/>
<sequence length="204" mass="23657">RIGKIKDKNDEVPSNFLNEINKWSLESIARVVLDIRLGCMDDESNLETQQLIDAVHTFFINVGILELKFPFWKLFNTPKWINYVNALDTIVRFTRKYANIAMEKSRENIKEGDELSLLERILKIENEKTSNLAAVLALDLFLVGIDTTANAVASVLYQLASHPDKQLILHEEIMRELPIDDMKMTRKHLENLKYLKACIRETLR</sequence>
<dbReference type="PANTHER" id="PTHR24279:SF120">
    <property type="entry name" value="CYTOCHROME P450"/>
    <property type="match status" value="1"/>
</dbReference>
<name>A0AA39C488_MICHY</name>
<dbReference type="InterPro" id="IPR002401">
    <property type="entry name" value="Cyt_P450_E_grp-I"/>
</dbReference>
<dbReference type="GO" id="GO:0004497">
    <property type="term" value="F:monooxygenase activity"/>
    <property type="evidence" value="ECO:0007669"/>
    <property type="project" value="UniProtKB-KW"/>
</dbReference>
<dbReference type="GO" id="GO:0005506">
    <property type="term" value="F:iron ion binding"/>
    <property type="evidence" value="ECO:0007669"/>
    <property type="project" value="InterPro"/>
</dbReference>
<evidence type="ECO:0000256" key="4">
    <source>
        <dbReference type="ARBA" id="ARBA00022723"/>
    </source>
</evidence>
<dbReference type="GO" id="GO:0016705">
    <property type="term" value="F:oxidoreductase activity, acting on paired donors, with incorporation or reduction of molecular oxygen"/>
    <property type="evidence" value="ECO:0007669"/>
    <property type="project" value="InterPro"/>
</dbReference>
<dbReference type="Proteomes" id="UP001168972">
    <property type="component" value="Unassembled WGS sequence"/>
</dbReference>
<reference evidence="8" key="2">
    <citation type="submission" date="2023-03" db="EMBL/GenBank/DDBJ databases">
        <authorList>
            <person name="Inwood S.N."/>
            <person name="Skelly J.G."/>
            <person name="Guhlin J."/>
            <person name="Harrop T.W.R."/>
            <person name="Goldson S.G."/>
            <person name="Dearden P.K."/>
        </authorList>
    </citation>
    <scope>NUCLEOTIDE SEQUENCE</scope>
    <source>
        <strain evidence="8">Lincoln</strain>
        <tissue evidence="8">Whole body</tissue>
    </source>
</reference>
<gene>
    <name evidence="8" type="ORF">PV327_011368</name>
</gene>
<dbReference type="InterPro" id="IPR036396">
    <property type="entry name" value="Cyt_P450_sf"/>
</dbReference>
<comment type="similarity">
    <text evidence="2">Belongs to the cytochrome P450 family.</text>
</comment>
<keyword evidence="7" id="KW-0503">Monooxygenase</keyword>
<evidence type="ECO:0008006" key="10">
    <source>
        <dbReference type="Google" id="ProtNLM"/>
    </source>
</evidence>
<keyword evidence="3" id="KW-0349">Heme</keyword>
<dbReference type="SUPFAM" id="SSF48264">
    <property type="entry name" value="Cytochrome P450"/>
    <property type="match status" value="1"/>
</dbReference>
<keyword evidence="6" id="KW-0408">Iron</keyword>
<comment type="cofactor">
    <cofactor evidence="1">
        <name>heme</name>
        <dbReference type="ChEBI" id="CHEBI:30413"/>
    </cofactor>
</comment>
<evidence type="ECO:0000256" key="6">
    <source>
        <dbReference type="ARBA" id="ARBA00023004"/>
    </source>
</evidence>
<organism evidence="8 9">
    <name type="scientific">Microctonus hyperodae</name>
    <name type="common">Parasitoid wasp</name>
    <dbReference type="NCBI Taxonomy" id="165561"/>
    <lineage>
        <taxon>Eukaryota</taxon>
        <taxon>Metazoa</taxon>
        <taxon>Ecdysozoa</taxon>
        <taxon>Arthropoda</taxon>
        <taxon>Hexapoda</taxon>
        <taxon>Insecta</taxon>
        <taxon>Pterygota</taxon>
        <taxon>Neoptera</taxon>
        <taxon>Endopterygota</taxon>
        <taxon>Hymenoptera</taxon>
        <taxon>Apocrita</taxon>
        <taxon>Ichneumonoidea</taxon>
        <taxon>Braconidae</taxon>
        <taxon>Euphorinae</taxon>
        <taxon>Microctonus</taxon>
    </lineage>
</organism>
<dbReference type="InterPro" id="IPR001128">
    <property type="entry name" value="Cyt_P450"/>
</dbReference>
<comment type="caution">
    <text evidence="8">The sequence shown here is derived from an EMBL/GenBank/DDBJ whole genome shotgun (WGS) entry which is preliminary data.</text>
</comment>
<protein>
    <recommendedName>
        <fullName evidence="10">Cytochrome P450</fullName>
    </recommendedName>
</protein>
<evidence type="ECO:0000313" key="8">
    <source>
        <dbReference type="EMBL" id="KAK0157130.1"/>
    </source>
</evidence>
<evidence type="ECO:0000256" key="2">
    <source>
        <dbReference type="ARBA" id="ARBA00010617"/>
    </source>
</evidence>
<evidence type="ECO:0000256" key="5">
    <source>
        <dbReference type="ARBA" id="ARBA00023002"/>
    </source>
</evidence>
<evidence type="ECO:0000256" key="7">
    <source>
        <dbReference type="ARBA" id="ARBA00023033"/>
    </source>
</evidence>
<reference evidence="8" key="1">
    <citation type="journal article" date="2023" name="bioRxiv">
        <title>Scaffold-level genome assemblies of two parasitoid biocontrol wasps reveal the parthenogenesis mechanism and an associated novel virus.</title>
        <authorList>
            <person name="Inwood S."/>
            <person name="Skelly J."/>
            <person name="Guhlin J."/>
            <person name="Harrop T."/>
            <person name="Goldson S."/>
            <person name="Dearden P."/>
        </authorList>
    </citation>
    <scope>NUCLEOTIDE SEQUENCE</scope>
    <source>
        <strain evidence="8">Lincoln</strain>
        <tissue evidence="8">Whole body</tissue>
    </source>
</reference>
<evidence type="ECO:0000313" key="9">
    <source>
        <dbReference type="Proteomes" id="UP001168972"/>
    </source>
</evidence>
<dbReference type="PANTHER" id="PTHR24279">
    <property type="entry name" value="CYTOCHROME P450"/>
    <property type="match status" value="1"/>
</dbReference>
<dbReference type="PRINTS" id="PR00463">
    <property type="entry name" value="EP450I"/>
</dbReference>
<dbReference type="GO" id="GO:0020037">
    <property type="term" value="F:heme binding"/>
    <property type="evidence" value="ECO:0007669"/>
    <property type="project" value="InterPro"/>
</dbReference>